<dbReference type="PANTHER" id="PTHR43105:SF2">
    <property type="entry name" value="RESPIRATORY NITRATE REDUCTASE 2 ALPHA CHAIN"/>
    <property type="match status" value="1"/>
</dbReference>
<accession>A0A1B2FL48</accession>
<dbReference type="GO" id="GO:0008940">
    <property type="term" value="F:nitrate reductase activity"/>
    <property type="evidence" value="ECO:0007669"/>
    <property type="project" value="InterPro"/>
</dbReference>
<dbReference type="CDD" id="cd02776">
    <property type="entry name" value="MopB_CT_Nitrate-R-NarG-like"/>
    <property type="match status" value="1"/>
</dbReference>
<comment type="subcellular location">
    <subcellularLocation>
        <location evidence="3">Cell envelope</location>
    </subcellularLocation>
</comment>
<proteinExistence type="inferred from homology"/>
<keyword evidence="6" id="KW-0500">Molybdenum</keyword>
<sequence>MGHIMKNGSKWFSVSEDSRSWEEFYRKRWNYDYSVRTSHGVNCSMACSWEVFVKDGLICWELQKTDYPQIDPDIPNVEPRGCQRGVTASWYPYSPLRPKYPYVRKVLWDYYVKELKKGKDPVEAYASVVEDKKKSKEYKSARGKGGWKRVTWDESTELVAAAQIHTIKKYGADHMANFSPIPAMSLLSFISGHRYNNLLGGIYCSYYEWYHDLPHVSSTMFGDQTENCESSDWYLGTYWIVAGSNINMTRTADAHFLPEAKYRGSKIVVLSPNYSDVTKYADTWVPVVPGSDGAFLMACIHVILKEFYVDRETSYFTDYVKQYTNLPFLVVLEKDGDKYQMGRFLRASDIAEYTNEENADWKLIMTDDKGKLHVPTGSIGFRWEKEPTGNWNLQLKNAVTKEDFDPLLTLLGNDDQKTMVSFSDFTDTYSINLGETKGKGQKAKEILREVPAQKIKTKDGKELLVTTAFDLTMSQAGVSRGLKGDFPQDYNDPKPYTPAWQESQTGVSRDLAIQIGREFADNAEKTKGKSLFITGPGVQHFYHGASIYYRNMAVMLALCGCNGVNGGNFNHYVGTQHTRLNAAFVNMSGALDWQRPPRLMNSTSLWYFQTGQWRYDNMSLDTQWATGAKKLPPFNHAADMNALAVRLGWLPFFPQIDKKHPMKLYNEAIEAGCKNDDEVKDWIVKQFKEEKLNFAIHDVDASENHLKMLTVYRGNLIGTSMRGHELTLKHWLGTHHNVMWDEEPAKGLVNEVKWHEESPIGKLDFLVNLNMRMDSTANYSDVILPAAFWYEKYDVTFGDMHTFVHPLTPATQPPWEAKHDWEAFKIIAKKFTKLAKKHFPEPVKEIVFNATWMDSPGQLAQPMGEIKDWRNGDTEPVPGKTFPSINVVERDYTKIYDKLVSLGPLVSKPKGYGSKGQYTDLTPIVEEELKNNEVLDVKNGRVYFEKPEQFCELILQISPELNGRLSWLFFKEMEKKVGLPLADMVEVVKGRKVHYKDIISQPRRIHTTPQWSAILHDKDGKQRTFGPFTMNVERLKPWHTLSGRQEVYYDHQGIRELGEGLPTNKPPLDMVAVGDVNMDKAGPKSKVFRFITPHGKWQIHSSFRDHWPMLHMSRGGPTVWLNPDDANEIEVKDNDWVEMYCENGIEVVRAVVSHQVPRNMAITYHSVERHVNVPFSPLAKENKSSDLRGGNNNATTRILMNPHTMIGGYAQFSYYINYWGTSPSERDHGVIIRKMPLGAENRPIYQESELDKVPTGATL</sequence>
<keyword evidence="8" id="KW-0560">Oxidoreductase</keyword>
<dbReference type="GO" id="GO:0046872">
    <property type="term" value="F:metal ion binding"/>
    <property type="evidence" value="ECO:0007669"/>
    <property type="project" value="UniProtKB-KW"/>
</dbReference>
<dbReference type="Gene3D" id="3.40.50.12440">
    <property type="match status" value="1"/>
</dbReference>
<dbReference type="EMBL" id="KX275213">
    <property type="protein sequence ID" value="ANY93552.1"/>
    <property type="molecule type" value="Genomic_DNA"/>
</dbReference>
<keyword evidence="10" id="KW-0411">Iron-sulfur</keyword>
<dbReference type="GO" id="GO:0045333">
    <property type="term" value="P:cellular respiration"/>
    <property type="evidence" value="ECO:0007669"/>
    <property type="project" value="UniProtKB-ARBA"/>
</dbReference>
<dbReference type="InterPro" id="IPR006657">
    <property type="entry name" value="MoPterin_dinucl-bd_dom"/>
</dbReference>
<comment type="cofactor">
    <cofactor evidence="1">
        <name>Mo-bis(molybdopterin guanine dinucleotide)</name>
        <dbReference type="ChEBI" id="CHEBI:60539"/>
    </cofactor>
</comment>
<dbReference type="InterPro" id="IPR006468">
    <property type="entry name" value="NarG"/>
</dbReference>
<dbReference type="NCBIfam" id="TIGR01580">
    <property type="entry name" value="narG"/>
    <property type="match status" value="1"/>
</dbReference>
<evidence type="ECO:0000256" key="5">
    <source>
        <dbReference type="ARBA" id="ARBA00022485"/>
    </source>
</evidence>
<evidence type="ECO:0000259" key="11">
    <source>
        <dbReference type="PROSITE" id="PS51669"/>
    </source>
</evidence>
<dbReference type="GO" id="GO:0051539">
    <property type="term" value="F:4 iron, 4 sulfur cluster binding"/>
    <property type="evidence" value="ECO:0007669"/>
    <property type="project" value="UniProtKB-KW"/>
</dbReference>
<dbReference type="GO" id="GO:0016020">
    <property type="term" value="C:membrane"/>
    <property type="evidence" value="ECO:0007669"/>
    <property type="project" value="TreeGrafter"/>
</dbReference>
<dbReference type="GO" id="GO:0042126">
    <property type="term" value="P:nitrate metabolic process"/>
    <property type="evidence" value="ECO:0007669"/>
    <property type="project" value="InterPro"/>
</dbReference>
<dbReference type="SUPFAM" id="SSF50692">
    <property type="entry name" value="ADC-like"/>
    <property type="match status" value="1"/>
</dbReference>
<dbReference type="PANTHER" id="PTHR43105">
    <property type="entry name" value="RESPIRATORY NITRATE REDUCTASE"/>
    <property type="match status" value="1"/>
</dbReference>
<evidence type="ECO:0000313" key="12">
    <source>
        <dbReference type="EMBL" id="ANY93552.1"/>
    </source>
</evidence>
<dbReference type="InterPro" id="IPR009010">
    <property type="entry name" value="Asp_de-COase-like_dom_sf"/>
</dbReference>
<protein>
    <submittedName>
        <fullName evidence="12">Nitrate reductase I alpha-subunit</fullName>
    </submittedName>
</protein>
<dbReference type="InterPro" id="IPR050123">
    <property type="entry name" value="Prok_molybdopt-oxidoreductase"/>
</dbReference>
<dbReference type="InterPro" id="IPR006963">
    <property type="entry name" value="Mopterin_OxRdtase_4Fe-4S_dom"/>
</dbReference>
<dbReference type="InterPro" id="IPR037943">
    <property type="entry name" value="MopB_CT_Nitrate-R-NarG-like"/>
</dbReference>
<evidence type="ECO:0000256" key="9">
    <source>
        <dbReference type="ARBA" id="ARBA00023004"/>
    </source>
</evidence>
<dbReference type="InterPro" id="IPR006656">
    <property type="entry name" value="Mopterin_OxRdtase"/>
</dbReference>
<dbReference type="SUPFAM" id="SSF53706">
    <property type="entry name" value="Formate dehydrogenase/DMSO reductase, domains 1-3"/>
    <property type="match status" value="1"/>
</dbReference>
<dbReference type="AlphaFoldDB" id="A0A1B2FL48"/>
<dbReference type="GO" id="GO:0009325">
    <property type="term" value="C:nitrate reductase complex"/>
    <property type="evidence" value="ECO:0007669"/>
    <property type="project" value="InterPro"/>
</dbReference>
<evidence type="ECO:0000256" key="1">
    <source>
        <dbReference type="ARBA" id="ARBA00001942"/>
    </source>
</evidence>
<evidence type="ECO:0000256" key="10">
    <source>
        <dbReference type="ARBA" id="ARBA00023014"/>
    </source>
</evidence>
<evidence type="ECO:0000256" key="7">
    <source>
        <dbReference type="ARBA" id="ARBA00022723"/>
    </source>
</evidence>
<organism evidence="12">
    <name type="scientific">uncultured Pelagibacterales bacterium</name>
    <dbReference type="NCBI Taxonomy" id="309857"/>
    <lineage>
        <taxon>Bacteria</taxon>
        <taxon>Pseudomonadati</taxon>
        <taxon>Pseudomonadota</taxon>
        <taxon>Alphaproteobacteria</taxon>
        <taxon>Candidatus Pelagibacterales</taxon>
        <taxon>environmental samples</taxon>
    </lineage>
</organism>
<feature type="domain" description="4Fe-4S Mo/W bis-MGD-type" evidence="11">
    <location>
        <begin position="32"/>
        <end position="96"/>
    </location>
</feature>
<evidence type="ECO:0000256" key="2">
    <source>
        <dbReference type="ARBA" id="ARBA00001966"/>
    </source>
</evidence>
<name>A0A1B2FL48_9PROT</name>
<keyword evidence="9" id="KW-0408">Iron</keyword>
<dbReference type="Pfam" id="PF01568">
    <property type="entry name" value="Molydop_binding"/>
    <property type="match status" value="1"/>
</dbReference>
<dbReference type="PROSITE" id="PS51669">
    <property type="entry name" value="4FE4S_MOW_BIS_MGD"/>
    <property type="match status" value="1"/>
</dbReference>
<reference evidence="12" key="1">
    <citation type="journal article" date="2016" name="Nature">
        <title>SAR11 bacteria linked to ocean anoxia and nitrogen loss.</title>
        <authorList>
            <person name="Tsementzi D."/>
            <person name="Wu J."/>
            <person name="Deutsch S."/>
            <person name="Nath S."/>
            <person name="Rodriguez-R L.M."/>
            <person name="Burns A.S."/>
            <person name="Ranjan P."/>
            <person name="Sarode N."/>
            <person name="Malmstrom R.R."/>
            <person name="Padilla C.C."/>
            <person name="Stone B.K."/>
            <person name="Bristow L.A."/>
            <person name="Larsen M."/>
            <person name="Glass J.B."/>
            <person name="Thamdrup B."/>
            <person name="Woyke T."/>
            <person name="Konstantinidis K.T."/>
            <person name="Stewart F.J."/>
        </authorList>
    </citation>
    <scope>NUCLEOTIDE SEQUENCE</scope>
</reference>
<comment type="similarity">
    <text evidence="4">Belongs to the prokaryotic molybdopterin-containing oxidoreductase family.</text>
</comment>
<comment type="cofactor">
    <cofactor evidence="2">
        <name>[4Fe-4S] cluster</name>
        <dbReference type="ChEBI" id="CHEBI:49883"/>
    </cofactor>
</comment>
<evidence type="ECO:0000256" key="3">
    <source>
        <dbReference type="ARBA" id="ARBA00004196"/>
    </source>
</evidence>
<dbReference type="Pfam" id="PF00384">
    <property type="entry name" value="Molybdopterin"/>
    <property type="match status" value="1"/>
</dbReference>
<keyword evidence="7" id="KW-0479">Metal-binding</keyword>
<keyword evidence="5" id="KW-0004">4Fe-4S</keyword>
<evidence type="ECO:0000256" key="6">
    <source>
        <dbReference type="ARBA" id="ARBA00022505"/>
    </source>
</evidence>
<evidence type="ECO:0000256" key="8">
    <source>
        <dbReference type="ARBA" id="ARBA00023002"/>
    </source>
</evidence>
<dbReference type="GO" id="GO:0030313">
    <property type="term" value="C:cell envelope"/>
    <property type="evidence" value="ECO:0007669"/>
    <property type="project" value="UniProtKB-SubCell"/>
</dbReference>
<evidence type="ECO:0000256" key="4">
    <source>
        <dbReference type="ARBA" id="ARBA00010312"/>
    </source>
</evidence>
<dbReference type="GO" id="GO:0043546">
    <property type="term" value="F:molybdopterin cofactor binding"/>
    <property type="evidence" value="ECO:0007669"/>
    <property type="project" value="InterPro"/>
</dbReference>